<dbReference type="GO" id="GO:0004834">
    <property type="term" value="F:tryptophan synthase activity"/>
    <property type="evidence" value="ECO:0007669"/>
    <property type="project" value="UniProtKB-UniRule"/>
</dbReference>
<dbReference type="EC" id="4.2.1.20" evidence="9"/>
<evidence type="ECO:0000256" key="7">
    <source>
        <dbReference type="ARBA" id="ARBA00023239"/>
    </source>
</evidence>
<comment type="catalytic activity">
    <reaction evidence="8 9">
        <text>(1S,2R)-1-C-(indol-3-yl)glycerol 3-phosphate + L-serine = D-glyceraldehyde 3-phosphate + L-tryptophan + H2O</text>
        <dbReference type="Rhea" id="RHEA:10532"/>
        <dbReference type="ChEBI" id="CHEBI:15377"/>
        <dbReference type="ChEBI" id="CHEBI:33384"/>
        <dbReference type="ChEBI" id="CHEBI:57912"/>
        <dbReference type="ChEBI" id="CHEBI:58866"/>
        <dbReference type="ChEBI" id="CHEBI:59776"/>
        <dbReference type="EC" id="4.2.1.20"/>
    </reaction>
</comment>
<dbReference type="InterPro" id="IPR018204">
    <property type="entry name" value="Trp_synthase_alpha_AS"/>
</dbReference>
<reference evidence="12" key="1">
    <citation type="submission" date="2010-11" db="EMBL/GenBank/DDBJ databases">
        <title>The complete genome of Mahella australiensis DSM 15567.</title>
        <authorList>
            <consortium name="US DOE Joint Genome Institute (JGI-PGF)"/>
            <person name="Lucas S."/>
            <person name="Copeland A."/>
            <person name="Lapidus A."/>
            <person name="Bruce D."/>
            <person name="Goodwin L."/>
            <person name="Pitluck S."/>
            <person name="Kyrpides N."/>
            <person name="Mavromatis K."/>
            <person name="Pagani I."/>
            <person name="Ivanova N."/>
            <person name="Teshima H."/>
            <person name="Brettin T."/>
            <person name="Detter J.C."/>
            <person name="Han C."/>
            <person name="Tapia R."/>
            <person name="Land M."/>
            <person name="Hauser L."/>
            <person name="Markowitz V."/>
            <person name="Cheng J.-F."/>
            <person name="Hugenholtz P."/>
            <person name="Woyke T."/>
            <person name="Wu D."/>
            <person name="Spring S."/>
            <person name="Pukall R."/>
            <person name="Steenblock K."/>
            <person name="Schneider S."/>
            <person name="Klenk H.-P."/>
            <person name="Eisen J.A."/>
        </authorList>
    </citation>
    <scope>NUCLEOTIDE SEQUENCE [LARGE SCALE GENOMIC DNA]</scope>
    <source>
        <strain evidence="12">DSM 15567 / CIP 107919 / 50-1 BON</strain>
    </source>
</reference>
<comment type="subunit">
    <text evidence="3 9">Tetramer of two alpha and two beta chains.</text>
</comment>
<dbReference type="InterPro" id="IPR002028">
    <property type="entry name" value="Trp_synthase_suA"/>
</dbReference>
<name>F3ZZC7_MAHA5</name>
<dbReference type="GO" id="GO:0005829">
    <property type="term" value="C:cytosol"/>
    <property type="evidence" value="ECO:0007669"/>
    <property type="project" value="TreeGrafter"/>
</dbReference>
<dbReference type="PANTHER" id="PTHR43406">
    <property type="entry name" value="TRYPTOPHAN SYNTHASE, ALPHA CHAIN"/>
    <property type="match status" value="1"/>
</dbReference>
<dbReference type="CDD" id="cd04724">
    <property type="entry name" value="Tryptophan_synthase_alpha"/>
    <property type="match status" value="1"/>
</dbReference>
<comment type="function">
    <text evidence="1 9">The alpha subunit is responsible for the aldol cleavage of indoleglycerol phosphate to indole and glyceraldehyde 3-phosphate.</text>
</comment>
<dbReference type="SUPFAM" id="SSF51366">
    <property type="entry name" value="Ribulose-phoshate binding barrel"/>
    <property type="match status" value="1"/>
</dbReference>
<proteinExistence type="inferred from homology"/>
<dbReference type="HOGENOM" id="CLU_016734_0_0_9"/>
<sequence>MNRIDERFDELRRHGKKALIPFITAGDPDVKYTMDAVRALESAGADIIELGIPYSDPLADGPVIQASSQRSLKGGMNLDIAFDMVQNLRVNTSIPLVFLIYYNCIYQYGLEKFIEQCGKTGVDGAIVPDLPYEERQALKPLLDDAPVYFISMVAPTSAQRIKEIASSAKGFLYCVSSLGVTGERQAFDSNIDAFMEKVNLYSVVPTALGFGISEPQHMRRLGYLADGLIVGSALVRRIEQKASDRDIYEFMRGLRMALDECMEQTMENNS</sequence>
<dbReference type="InterPro" id="IPR013785">
    <property type="entry name" value="Aldolase_TIM"/>
</dbReference>
<keyword evidence="7 9" id="KW-0456">Lyase</keyword>
<protein>
    <recommendedName>
        <fullName evidence="9">Tryptophan synthase alpha chain</fullName>
        <ecNumber evidence="9">4.2.1.20</ecNumber>
    </recommendedName>
</protein>
<evidence type="ECO:0000256" key="6">
    <source>
        <dbReference type="ARBA" id="ARBA00023141"/>
    </source>
</evidence>
<dbReference type="RefSeq" id="WP_013780170.1">
    <property type="nucleotide sequence ID" value="NC_015520.1"/>
</dbReference>
<evidence type="ECO:0000256" key="8">
    <source>
        <dbReference type="ARBA" id="ARBA00049047"/>
    </source>
</evidence>
<organism evidence="11 12">
    <name type="scientific">Mahella australiensis (strain DSM 15567 / CIP 107919 / 50-1 BON)</name>
    <dbReference type="NCBI Taxonomy" id="697281"/>
    <lineage>
        <taxon>Bacteria</taxon>
        <taxon>Bacillati</taxon>
        <taxon>Bacillota</taxon>
        <taxon>Clostridia</taxon>
        <taxon>Thermoanaerobacterales</taxon>
        <taxon>Thermoanaerobacterales Family IV. Incertae Sedis</taxon>
        <taxon>Mahella</taxon>
    </lineage>
</organism>
<evidence type="ECO:0000256" key="4">
    <source>
        <dbReference type="ARBA" id="ARBA00022605"/>
    </source>
</evidence>
<feature type="active site" description="Proton acceptor" evidence="9">
    <location>
        <position position="60"/>
    </location>
</feature>
<dbReference type="EMBL" id="CP002360">
    <property type="protein sequence ID" value="AEE95737.1"/>
    <property type="molecule type" value="Genomic_DNA"/>
</dbReference>
<dbReference type="OrthoDB" id="9804578at2"/>
<dbReference type="KEGG" id="mas:Mahau_0533"/>
<dbReference type="PANTHER" id="PTHR43406:SF1">
    <property type="entry name" value="TRYPTOPHAN SYNTHASE ALPHA CHAIN, CHLOROPLASTIC"/>
    <property type="match status" value="1"/>
</dbReference>
<dbReference type="FunFam" id="3.20.20.70:FF:000037">
    <property type="entry name" value="Tryptophan synthase alpha chain"/>
    <property type="match status" value="1"/>
</dbReference>
<evidence type="ECO:0000256" key="10">
    <source>
        <dbReference type="RuleBase" id="RU003662"/>
    </source>
</evidence>
<dbReference type="eggNOG" id="COG0159">
    <property type="taxonomic scope" value="Bacteria"/>
</dbReference>
<dbReference type="Pfam" id="PF00290">
    <property type="entry name" value="Trp_syntA"/>
    <property type="match status" value="1"/>
</dbReference>
<keyword evidence="12" id="KW-1185">Reference proteome</keyword>
<dbReference type="STRING" id="697281.Mahau_0533"/>
<dbReference type="Gene3D" id="3.20.20.70">
    <property type="entry name" value="Aldolase class I"/>
    <property type="match status" value="1"/>
</dbReference>
<evidence type="ECO:0000313" key="11">
    <source>
        <dbReference type="EMBL" id="AEE95737.1"/>
    </source>
</evidence>
<evidence type="ECO:0000313" key="12">
    <source>
        <dbReference type="Proteomes" id="UP000008457"/>
    </source>
</evidence>
<dbReference type="HAMAP" id="MF_00131">
    <property type="entry name" value="Trp_synth_alpha"/>
    <property type="match status" value="1"/>
</dbReference>
<dbReference type="InterPro" id="IPR011060">
    <property type="entry name" value="RibuloseP-bd_barrel"/>
</dbReference>
<dbReference type="AlphaFoldDB" id="F3ZZC7"/>
<evidence type="ECO:0000256" key="9">
    <source>
        <dbReference type="HAMAP-Rule" id="MF_00131"/>
    </source>
</evidence>
<accession>F3ZZC7</accession>
<dbReference type="UniPathway" id="UPA00035">
    <property type="reaction ID" value="UER00044"/>
</dbReference>
<dbReference type="NCBIfam" id="TIGR00262">
    <property type="entry name" value="trpA"/>
    <property type="match status" value="1"/>
</dbReference>
<evidence type="ECO:0000256" key="3">
    <source>
        <dbReference type="ARBA" id="ARBA00011270"/>
    </source>
</evidence>
<evidence type="ECO:0000256" key="5">
    <source>
        <dbReference type="ARBA" id="ARBA00022822"/>
    </source>
</evidence>
<feature type="active site" description="Proton acceptor" evidence="9">
    <location>
        <position position="49"/>
    </location>
</feature>
<comment type="pathway">
    <text evidence="2 9">Amino-acid biosynthesis; L-tryptophan biosynthesis; L-tryptophan from chorismate: step 5/5.</text>
</comment>
<evidence type="ECO:0000256" key="1">
    <source>
        <dbReference type="ARBA" id="ARBA00003365"/>
    </source>
</evidence>
<dbReference type="PROSITE" id="PS00167">
    <property type="entry name" value="TRP_SYNTHASE_ALPHA"/>
    <property type="match status" value="1"/>
</dbReference>
<keyword evidence="5 9" id="KW-0822">Tryptophan biosynthesis</keyword>
<keyword evidence="4 9" id="KW-0028">Amino-acid biosynthesis</keyword>
<reference evidence="11 12" key="2">
    <citation type="journal article" date="2011" name="Stand. Genomic Sci.">
        <title>Complete genome sequence of Mahella australiensis type strain (50-1 BON).</title>
        <authorList>
            <person name="Sikorski J."/>
            <person name="Teshima H."/>
            <person name="Nolan M."/>
            <person name="Lucas S."/>
            <person name="Hammon N."/>
            <person name="Deshpande S."/>
            <person name="Cheng J.F."/>
            <person name="Pitluck S."/>
            <person name="Liolios K."/>
            <person name="Pagani I."/>
            <person name="Ivanova N."/>
            <person name="Huntemann M."/>
            <person name="Mavromatis K."/>
            <person name="Ovchinikova G."/>
            <person name="Pati A."/>
            <person name="Tapia R."/>
            <person name="Han C."/>
            <person name="Goodwin L."/>
            <person name="Chen A."/>
            <person name="Palaniappan K."/>
            <person name="Land M."/>
            <person name="Hauser L."/>
            <person name="Ngatchou-Djao O.D."/>
            <person name="Rohde M."/>
            <person name="Pukall R."/>
            <person name="Spring S."/>
            <person name="Abt B."/>
            <person name="Goker M."/>
            <person name="Detter J.C."/>
            <person name="Woyke T."/>
            <person name="Bristow J."/>
            <person name="Markowitz V."/>
            <person name="Hugenholtz P."/>
            <person name="Eisen J.A."/>
            <person name="Kyrpides N.C."/>
            <person name="Klenk H.P."/>
            <person name="Lapidus A."/>
        </authorList>
    </citation>
    <scope>NUCLEOTIDE SEQUENCE [LARGE SCALE GENOMIC DNA]</scope>
    <source>
        <strain evidence="12">DSM 15567 / CIP 107919 / 50-1 BON</strain>
    </source>
</reference>
<comment type="similarity">
    <text evidence="9 10">Belongs to the TrpA family.</text>
</comment>
<dbReference type="Proteomes" id="UP000008457">
    <property type="component" value="Chromosome"/>
</dbReference>
<evidence type="ECO:0000256" key="2">
    <source>
        <dbReference type="ARBA" id="ARBA00004733"/>
    </source>
</evidence>
<gene>
    <name evidence="9" type="primary">trpA</name>
    <name evidence="11" type="ordered locus">Mahau_0533</name>
</gene>
<keyword evidence="6 9" id="KW-0057">Aromatic amino acid biosynthesis</keyword>